<organism evidence="1 2">
    <name type="scientific">Advenella mandrilli</name>
    <dbReference type="NCBI Taxonomy" id="2800330"/>
    <lineage>
        <taxon>Bacteria</taxon>
        <taxon>Pseudomonadati</taxon>
        <taxon>Pseudomonadota</taxon>
        <taxon>Betaproteobacteria</taxon>
        <taxon>Burkholderiales</taxon>
        <taxon>Alcaligenaceae</taxon>
    </lineage>
</organism>
<dbReference type="SUPFAM" id="SSF48295">
    <property type="entry name" value="TrpR-like"/>
    <property type="match status" value="1"/>
</dbReference>
<accession>A0ABS1EDZ6</accession>
<dbReference type="Pfam" id="PF01527">
    <property type="entry name" value="HTH_Tnp_1"/>
    <property type="match status" value="1"/>
</dbReference>
<name>A0ABS1EDZ6_9BURK</name>
<keyword evidence="2" id="KW-1185">Reference proteome</keyword>
<comment type="caution">
    <text evidence="1">The sequence shown here is derived from an EMBL/GenBank/DDBJ whole genome shotgun (WGS) entry which is preliminary data.</text>
</comment>
<evidence type="ECO:0000313" key="2">
    <source>
        <dbReference type="Proteomes" id="UP000635316"/>
    </source>
</evidence>
<dbReference type="EMBL" id="JAENGP010000005">
    <property type="protein sequence ID" value="MBK1780899.1"/>
    <property type="molecule type" value="Genomic_DNA"/>
</dbReference>
<dbReference type="PANTHER" id="PTHR37936">
    <property type="entry name" value="TRANSPOSASE INSC FOR INSERTION ELEMENT IS2A-RELATED"/>
    <property type="match status" value="1"/>
</dbReference>
<protein>
    <submittedName>
        <fullName evidence="1">Transposase</fullName>
    </submittedName>
</protein>
<dbReference type="Proteomes" id="UP000635316">
    <property type="component" value="Unassembled WGS sequence"/>
</dbReference>
<dbReference type="NCBIfam" id="NF047595">
    <property type="entry name" value="IS66_ISRel24_TnpA"/>
    <property type="match status" value="1"/>
</dbReference>
<reference evidence="1 2" key="1">
    <citation type="submission" date="2020-12" db="EMBL/GenBank/DDBJ databases">
        <authorList>
            <person name="Lu T."/>
            <person name="Wang Q."/>
            <person name="Han X."/>
        </authorList>
    </citation>
    <scope>NUCLEOTIDE SEQUENCE [LARGE SCALE GENOMIC DNA]</scope>
    <source>
        <strain evidence="1 2">WQ 585</strain>
    </source>
</reference>
<sequence length="123" mass="13908">MDVSLYSVPVAERPRRRYSNEYKRQVVEASFQANTSVAAVAQAHQINANLLHTWRWQYRKGQFGAVDQAVSLVPVCLTNPEPPVTTTTDTGYFELHINAVRLQIHGTPDMQLLPELLKMIKAC</sequence>
<proteinExistence type="predicted"/>
<dbReference type="InterPro" id="IPR002514">
    <property type="entry name" value="Transposase_8"/>
</dbReference>
<evidence type="ECO:0000313" key="1">
    <source>
        <dbReference type="EMBL" id="MBK1780899.1"/>
    </source>
</evidence>
<dbReference type="RefSeq" id="WP_200235227.1">
    <property type="nucleotide sequence ID" value="NZ_JAENGP010000005.1"/>
</dbReference>
<gene>
    <name evidence="1" type="ORF">JHL22_06695</name>
</gene>
<dbReference type="PANTHER" id="PTHR37936:SF3">
    <property type="entry name" value="TRANSPOSASE INSC FOR INSERTION ELEMENT IS2A-RELATED"/>
    <property type="match status" value="1"/>
</dbReference>
<dbReference type="InterPro" id="IPR010921">
    <property type="entry name" value="Trp_repressor/repl_initiator"/>
</dbReference>